<evidence type="ECO:0000256" key="1">
    <source>
        <dbReference type="SAM" id="MobiDB-lite"/>
    </source>
</evidence>
<feature type="compositionally biased region" description="Acidic residues" evidence="1">
    <location>
        <begin position="1"/>
        <end position="13"/>
    </location>
</feature>
<dbReference type="Proteomes" id="UP000054498">
    <property type="component" value="Unassembled WGS sequence"/>
</dbReference>
<proteinExistence type="predicted"/>
<keyword evidence="3" id="KW-1185">Reference proteome</keyword>
<dbReference type="GeneID" id="25726268"/>
<protein>
    <submittedName>
        <fullName evidence="2">Uncharacterized protein</fullName>
    </submittedName>
</protein>
<feature type="region of interest" description="Disordered" evidence="1">
    <location>
        <begin position="1"/>
        <end position="166"/>
    </location>
</feature>
<sequence length="181" mass="18356">MGGEASEEEEEEEGERRPQGHEGGGTGPSNAPRRWGGGRGASPDLPRRVNGGGSGLAATPSLEARGGGGGGGGRGLKRRRLLEGTGDAEAAQVPVARGEAAAEPRVLHGSGCRGRGTEPFTASAEEDESGGKEVYDDAAFGASPSDSDDKGVAEQGAGRARRSAAVGAQLRWREQRRLGGL</sequence>
<feature type="compositionally biased region" description="Gly residues" evidence="1">
    <location>
        <begin position="65"/>
        <end position="74"/>
    </location>
</feature>
<gene>
    <name evidence="2" type="ORF">MNEG_0150</name>
</gene>
<accession>A0A0D2N685</accession>
<dbReference type="KEGG" id="mng:MNEG_0150"/>
<dbReference type="RefSeq" id="XP_013906811.1">
    <property type="nucleotide sequence ID" value="XM_014051357.1"/>
</dbReference>
<name>A0A0D2N685_9CHLO</name>
<organism evidence="2 3">
    <name type="scientific">Monoraphidium neglectum</name>
    <dbReference type="NCBI Taxonomy" id="145388"/>
    <lineage>
        <taxon>Eukaryota</taxon>
        <taxon>Viridiplantae</taxon>
        <taxon>Chlorophyta</taxon>
        <taxon>core chlorophytes</taxon>
        <taxon>Chlorophyceae</taxon>
        <taxon>CS clade</taxon>
        <taxon>Sphaeropleales</taxon>
        <taxon>Selenastraceae</taxon>
        <taxon>Monoraphidium</taxon>
    </lineage>
</organism>
<dbReference type="AlphaFoldDB" id="A0A0D2N685"/>
<dbReference type="EMBL" id="KK100231">
    <property type="protein sequence ID" value="KIZ07792.1"/>
    <property type="molecule type" value="Genomic_DNA"/>
</dbReference>
<evidence type="ECO:0000313" key="3">
    <source>
        <dbReference type="Proteomes" id="UP000054498"/>
    </source>
</evidence>
<reference evidence="2 3" key="1">
    <citation type="journal article" date="2013" name="BMC Genomics">
        <title>Reconstruction of the lipid metabolism for the microalga Monoraphidium neglectum from its genome sequence reveals characteristics suitable for biofuel production.</title>
        <authorList>
            <person name="Bogen C."/>
            <person name="Al-Dilaimi A."/>
            <person name="Albersmeier A."/>
            <person name="Wichmann J."/>
            <person name="Grundmann M."/>
            <person name="Rupp O."/>
            <person name="Lauersen K.J."/>
            <person name="Blifernez-Klassen O."/>
            <person name="Kalinowski J."/>
            <person name="Goesmann A."/>
            <person name="Mussgnug J.H."/>
            <person name="Kruse O."/>
        </authorList>
    </citation>
    <scope>NUCLEOTIDE SEQUENCE [LARGE SCALE GENOMIC DNA]</scope>
    <source>
        <strain evidence="2 3">SAG 48.87</strain>
    </source>
</reference>
<evidence type="ECO:0000313" key="2">
    <source>
        <dbReference type="EMBL" id="KIZ07792.1"/>
    </source>
</evidence>